<dbReference type="InterPro" id="IPR023753">
    <property type="entry name" value="FAD/NAD-binding_dom"/>
</dbReference>
<dbReference type="Gene3D" id="3.50.50.60">
    <property type="entry name" value="FAD/NAD(P)-binding domain"/>
    <property type="match status" value="2"/>
</dbReference>
<dbReference type="Pfam" id="PF14721">
    <property type="entry name" value="AIF_C"/>
    <property type="match status" value="1"/>
</dbReference>
<dbReference type="Proteomes" id="UP000837857">
    <property type="component" value="Chromosome 22"/>
</dbReference>
<reference evidence="15" key="1">
    <citation type="submission" date="2022-03" db="EMBL/GenBank/DDBJ databases">
        <authorList>
            <person name="Martin H S."/>
        </authorList>
    </citation>
    <scope>NUCLEOTIDE SEQUENCE</scope>
</reference>
<evidence type="ECO:0000256" key="8">
    <source>
        <dbReference type="ARBA" id="ARBA00023002"/>
    </source>
</evidence>
<feature type="domain" description="FAD/NAD(P)-binding" evidence="13">
    <location>
        <begin position="149"/>
        <end position="483"/>
    </location>
</feature>
<evidence type="ECO:0000313" key="16">
    <source>
        <dbReference type="Proteomes" id="UP000837857"/>
    </source>
</evidence>
<dbReference type="EMBL" id="OW152834">
    <property type="protein sequence ID" value="CAH2055579.1"/>
    <property type="molecule type" value="Genomic_DNA"/>
</dbReference>
<keyword evidence="5" id="KW-0053">Apoptosis</keyword>
<keyword evidence="9" id="KW-0520">NAD</keyword>
<keyword evidence="8" id="KW-0560">Oxidoreductase</keyword>
<dbReference type="Pfam" id="PF07992">
    <property type="entry name" value="Pyr_redox_2"/>
    <property type="match status" value="1"/>
</dbReference>
<evidence type="ECO:0000256" key="6">
    <source>
        <dbReference type="ARBA" id="ARBA00022827"/>
    </source>
</evidence>
<dbReference type="SUPFAM" id="SSF51905">
    <property type="entry name" value="FAD/NAD(P)-binding domain"/>
    <property type="match status" value="2"/>
</dbReference>
<evidence type="ECO:0000256" key="10">
    <source>
        <dbReference type="ARBA" id="ARBA00023128"/>
    </source>
</evidence>
<organism evidence="15 16">
    <name type="scientific">Iphiclides podalirius</name>
    <name type="common">scarce swallowtail</name>
    <dbReference type="NCBI Taxonomy" id="110791"/>
    <lineage>
        <taxon>Eukaryota</taxon>
        <taxon>Metazoa</taxon>
        <taxon>Ecdysozoa</taxon>
        <taxon>Arthropoda</taxon>
        <taxon>Hexapoda</taxon>
        <taxon>Insecta</taxon>
        <taxon>Pterygota</taxon>
        <taxon>Neoptera</taxon>
        <taxon>Endopterygota</taxon>
        <taxon>Lepidoptera</taxon>
        <taxon>Glossata</taxon>
        <taxon>Ditrysia</taxon>
        <taxon>Papilionoidea</taxon>
        <taxon>Papilionidae</taxon>
        <taxon>Papilioninae</taxon>
        <taxon>Iphiclides</taxon>
    </lineage>
</organism>
<evidence type="ECO:0000313" key="15">
    <source>
        <dbReference type="EMBL" id="CAH2055579.1"/>
    </source>
</evidence>
<dbReference type="Gene3D" id="3.30.390.30">
    <property type="match status" value="1"/>
</dbReference>
<evidence type="ECO:0000256" key="2">
    <source>
        <dbReference type="ARBA" id="ARBA00004173"/>
    </source>
</evidence>
<feature type="domain" description="Mitochondrial apoptosis-inducing factor C-terminal" evidence="14">
    <location>
        <begin position="488"/>
        <end position="631"/>
    </location>
</feature>
<dbReference type="SUPFAM" id="SSF55424">
    <property type="entry name" value="FAD/NAD-linked reductases, dimerisation (C-terminal) domain"/>
    <property type="match status" value="1"/>
</dbReference>
<name>A0ABN8IDD4_9NEOP</name>
<comment type="catalytic activity">
    <reaction evidence="11">
        <text>A + NADH + H(+) = AH2 + NAD(+)</text>
        <dbReference type="Rhea" id="RHEA:11356"/>
        <dbReference type="ChEBI" id="CHEBI:13193"/>
        <dbReference type="ChEBI" id="CHEBI:15378"/>
        <dbReference type="ChEBI" id="CHEBI:17499"/>
        <dbReference type="ChEBI" id="CHEBI:57540"/>
        <dbReference type="ChEBI" id="CHEBI:57945"/>
    </reaction>
</comment>
<sequence>MLRAVSSIYVESQALAIVRRDVFKLFRTTAYAGISSNQRPRKLKQYRTTVLAEATSRQSQLNDSKEEPVNSPPPPPPPPPGPSTARRGWLAATAVALTASVGGVYFLKKLNNNSEEPIPLKEGGKAEIIGEVEGPPIPSSAEALPEQVDYLVVGAGTAAFAALRTLRSVRPEASVLLVGDERALPYMRPPLSKELWREPDLARRAADPDTLIFQQWNGKKRRLAYEPSAFYTPTEKLREGAVGAGVARGWSVSALDLERREATLEAPGTSAKVTYKKCLIATGARAKQCAALRSARAAGRALSVRSARDVARLAALLQSAPAGPLALLGGGAHACELAVSLAHALRDSGREVVQVFKESTPLAEQLPQYLGADLARRMAAWGVKLLPDTEVSGSSVHGQLVRLERADGAAPLHVALVVECVGSEPNAELAAAAGLEVHPQLGGVVVNAEMQARSGVWAAGDVACFHEPLLGRRREARHDHAVASARVAAANMAGAEAPRLYTHQPMLWTDLGPDLGLEAIGIIDSRLPTVAVFSADAVTEPVAAHQAASTQAVAEQQVAATQPADELHAVATPAASATQTVATPAVEAGADPSSRSYERGVVFYLREKRVVGVLLWNLFSRMHVARQVLKQGEFEDLFDVAKLFTPHED</sequence>
<evidence type="ECO:0000256" key="3">
    <source>
        <dbReference type="ARBA" id="ARBA00006442"/>
    </source>
</evidence>
<keyword evidence="10" id="KW-0496">Mitochondrion</keyword>
<dbReference type="SMART" id="SM01353">
    <property type="entry name" value="AIF_C"/>
    <property type="match status" value="1"/>
</dbReference>
<keyword evidence="16" id="KW-1185">Reference proteome</keyword>
<evidence type="ECO:0000256" key="4">
    <source>
        <dbReference type="ARBA" id="ARBA00022630"/>
    </source>
</evidence>
<gene>
    <name evidence="15" type="ORF">IPOD504_LOCUS8921</name>
</gene>
<comment type="subcellular location">
    <subcellularLocation>
        <location evidence="2">Mitochondrion</location>
    </subcellularLocation>
</comment>
<protein>
    <recommendedName>
        <fullName evidence="17">Apoptosis-inducing factor 1, mitochondrial</fullName>
    </recommendedName>
</protein>
<dbReference type="PRINTS" id="PR00411">
    <property type="entry name" value="PNDRDTASEI"/>
</dbReference>
<evidence type="ECO:0000256" key="12">
    <source>
        <dbReference type="SAM" id="MobiDB-lite"/>
    </source>
</evidence>
<evidence type="ECO:0008006" key="17">
    <source>
        <dbReference type="Google" id="ProtNLM"/>
    </source>
</evidence>
<evidence type="ECO:0000256" key="9">
    <source>
        <dbReference type="ARBA" id="ARBA00023027"/>
    </source>
</evidence>
<feature type="compositionally biased region" description="Pro residues" evidence="12">
    <location>
        <begin position="70"/>
        <end position="82"/>
    </location>
</feature>
<evidence type="ECO:0000256" key="7">
    <source>
        <dbReference type="ARBA" id="ARBA00022946"/>
    </source>
</evidence>
<comment type="cofactor">
    <cofactor evidence="1">
        <name>FAD</name>
        <dbReference type="ChEBI" id="CHEBI:57692"/>
    </cofactor>
</comment>
<evidence type="ECO:0000256" key="1">
    <source>
        <dbReference type="ARBA" id="ARBA00001974"/>
    </source>
</evidence>
<feature type="region of interest" description="Disordered" evidence="12">
    <location>
        <begin position="51"/>
        <end position="86"/>
    </location>
</feature>
<dbReference type="PANTHER" id="PTHR43557:SF4">
    <property type="entry name" value="APOPTOSIS-INDUCING FACTOR 1, MITOCHONDRIAL"/>
    <property type="match status" value="1"/>
</dbReference>
<evidence type="ECO:0000259" key="13">
    <source>
        <dbReference type="Pfam" id="PF07992"/>
    </source>
</evidence>
<evidence type="ECO:0000259" key="14">
    <source>
        <dbReference type="Pfam" id="PF14721"/>
    </source>
</evidence>
<dbReference type="PANTHER" id="PTHR43557">
    <property type="entry name" value="APOPTOSIS-INDUCING FACTOR 1"/>
    <property type="match status" value="1"/>
</dbReference>
<evidence type="ECO:0000256" key="11">
    <source>
        <dbReference type="ARBA" id="ARBA00047786"/>
    </source>
</evidence>
<dbReference type="InterPro" id="IPR050446">
    <property type="entry name" value="FAD-oxidoreductase/Apoptosis"/>
</dbReference>
<comment type="similarity">
    <text evidence="3">Belongs to the FAD-dependent oxidoreductase family.</text>
</comment>
<dbReference type="PRINTS" id="PR00368">
    <property type="entry name" value="FADPNR"/>
</dbReference>
<dbReference type="InterPro" id="IPR016156">
    <property type="entry name" value="FAD/NAD-linked_Rdtase_dimer_sf"/>
</dbReference>
<dbReference type="InterPro" id="IPR036188">
    <property type="entry name" value="FAD/NAD-bd_sf"/>
</dbReference>
<proteinExistence type="inferred from homology"/>
<keyword evidence="7" id="KW-0809">Transit peptide</keyword>
<dbReference type="InterPro" id="IPR029324">
    <property type="entry name" value="AIF_C"/>
</dbReference>
<keyword evidence="6" id="KW-0274">FAD</keyword>
<evidence type="ECO:0000256" key="5">
    <source>
        <dbReference type="ARBA" id="ARBA00022703"/>
    </source>
</evidence>
<keyword evidence="4" id="KW-0285">Flavoprotein</keyword>
<accession>A0ABN8IDD4</accession>
<feature type="non-terminal residue" evidence="15">
    <location>
        <position position="649"/>
    </location>
</feature>